<dbReference type="InterPro" id="IPR000340">
    <property type="entry name" value="Dual-sp_phosphatase_cat-dom"/>
</dbReference>
<dbReference type="OrthoDB" id="2017893at2759"/>
<keyword evidence="4" id="KW-0904">Protein phosphatase</keyword>
<evidence type="ECO:0000256" key="6">
    <source>
        <dbReference type="SAM" id="MobiDB-lite"/>
    </source>
</evidence>
<proteinExistence type="inferred from homology"/>
<dbReference type="AlphaFoldDB" id="A0A9P7GX12"/>
<dbReference type="GO" id="GO:0005634">
    <property type="term" value="C:nucleus"/>
    <property type="evidence" value="ECO:0007669"/>
    <property type="project" value="TreeGrafter"/>
</dbReference>
<comment type="caution">
    <text evidence="9">The sequence shown here is derived from an EMBL/GenBank/DDBJ whole genome shotgun (WGS) entry which is preliminary data.</text>
</comment>
<evidence type="ECO:0000313" key="10">
    <source>
        <dbReference type="Proteomes" id="UP000717328"/>
    </source>
</evidence>
<dbReference type="PIRSF" id="PIRSF000941">
    <property type="entry name" value="DUSP12"/>
    <property type="match status" value="1"/>
</dbReference>
<dbReference type="Proteomes" id="UP000717328">
    <property type="component" value="Unassembled WGS sequence"/>
</dbReference>
<dbReference type="PROSITE" id="PS50054">
    <property type="entry name" value="TYR_PHOSPHATASE_DUAL"/>
    <property type="match status" value="1"/>
</dbReference>
<dbReference type="GO" id="GO:0004725">
    <property type="term" value="F:protein tyrosine phosphatase activity"/>
    <property type="evidence" value="ECO:0007669"/>
    <property type="project" value="UniProtKB-EC"/>
</dbReference>
<comment type="similarity">
    <text evidence="1">Belongs to the protein-tyrosine phosphatase family. Non-receptor class dual specificity subfamily.</text>
</comment>
<dbReference type="PANTHER" id="PTHR45848">
    <property type="entry name" value="DUAL SPECIFICITY PROTEIN PHOSPHATASE 12 FAMILY MEMBER"/>
    <property type="match status" value="1"/>
</dbReference>
<accession>A0A9P7GX12</accession>
<dbReference type="GO" id="GO:0008138">
    <property type="term" value="F:protein tyrosine/serine/threonine phosphatase activity"/>
    <property type="evidence" value="ECO:0007669"/>
    <property type="project" value="InterPro"/>
</dbReference>
<reference evidence="9" key="2">
    <citation type="submission" date="2021-10" db="EMBL/GenBank/DDBJ databases">
        <title>Phylogenomics reveals ancestral predisposition of the termite-cultivated fungus Termitomyces towards a domesticated lifestyle.</title>
        <authorList>
            <person name="Auxier B."/>
            <person name="Grum-Grzhimaylo A."/>
            <person name="Cardenas M.E."/>
            <person name="Lodge J.D."/>
            <person name="Laessoe T."/>
            <person name="Pedersen O."/>
            <person name="Smith M.E."/>
            <person name="Kuyper T.W."/>
            <person name="Franco-Molano E.A."/>
            <person name="Baroni T.J."/>
            <person name="Aanen D.K."/>
        </authorList>
    </citation>
    <scope>NUCLEOTIDE SEQUENCE</scope>
    <source>
        <strain evidence="9">D49</strain>
    </source>
</reference>
<dbReference type="InterPro" id="IPR016130">
    <property type="entry name" value="Tyr_Pase_AS"/>
</dbReference>
<dbReference type="EMBL" id="JABCKI010000008">
    <property type="protein sequence ID" value="KAG5654417.1"/>
    <property type="molecule type" value="Genomic_DNA"/>
</dbReference>
<dbReference type="InterPro" id="IPR016278">
    <property type="entry name" value="DUSP12"/>
</dbReference>
<keyword evidence="3" id="KW-0378">Hydrolase</keyword>
<organism evidence="9 10">
    <name type="scientific">Sphagnurus paluster</name>
    <dbReference type="NCBI Taxonomy" id="117069"/>
    <lineage>
        <taxon>Eukaryota</taxon>
        <taxon>Fungi</taxon>
        <taxon>Dikarya</taxon>
        <taxon>Basidiomycota</taxon>
        <taxon>Agaricomycotina</taxon>
        <taxon>Agaricomycetes</taxon>
        <taxon>Agaricomycetidae</taxon>
        <taxon>Agaricales</taxon>
        <taxon>Tricholomatineae</taxon>
        <taxon>Lyophyllaceae</taxon>
        <taxon>Sphagnurus</taxon>
    </lineage>
</organism>
<evidence type="ECO:0000259" key="7">
    <source>
        <dbReference type="PROSITE" id="PS50054"/>
    </source>
</evidence>
<evidence type="ECO:0000256" key="2">
    <source>
        <dbReference type="ARBA" id="ARBA00013064"/>
    </source>
</evidence>
<feature type="compositionally biased region" description="Polar residues" evidence="6">
    <location>
        <begin position="269"/>
        <end position="278"/>
    </location>
</feature>
<feature type="domain" description="Tyrosine specific protein phosphatases" evidence="8">
    <location>
        <begin position="63"/>
        <end position="123"/>
    </location>
</feature>
<evidence type="ECO:0000313" key="9">
    <source>
        <dbReference type="EMBL" id="KAG5654417.1"/>
    </source>
</evidence>
<dbReference type="PANTHER" id="PTHR45848:SF4">
    <property type="entry name" value="DUAL SPECIFICITY PROTEIN PHOSPHATASE 12"/>
    <property type="match status" value="1"/>
</dbReference>
<evidence type="ECO:0000256" key="1">
    <source>
        <dbReference type="ARBA" id="ARBA00008601"/>
    </source>
</evidence>
<name>A0A9P7GX12_9AGAR</name>
<evidence type="ECO:0000256" key="5">
    <source>
        <dbReference type="PIRSR" id="PIRSR000941-50"/>
    </source>
</evidence>
<feature type="active site" description="Phosphocysteine intermediate" evidence="5">
    <location>
        <position position="86"/>
    </location>
</feature>
<evidence type="ECO:0000256" key="3">
    <source>
        <dbReference type="ARBA" id="ARBA00022801"/>
    </source>
</evidence>
<evidence type="ECO:0000259" key="8">
    <source>
        <dbReference type="PROSITE" id="PS50056"/>
    </source>
</evidence>
<dbReference type="SUPFAM" id="SSF52799">
    <property type="entry name" value="(Phosphotyrosine protein) phosphatases II"/>
    <property type="match status" value="1"/>
</dbReference>
<dbReference type="InterPro" id="IPR000387">
    <property type="entry name" value="Tyr_Pase_dom"/>
</dbReference>
<keyword evidence="10" id="KW-1185">Reference proteome</keyword>
<evidence type="ECO:0000256" key="4">
    <source>
        <dbReference type="ARBA" id="ARBA00022912"/>
    </source>
</evidence>
<dbReference type="EC" id="3.1.3.48" evidence="2"/>
<dbReference type="Pfam" id="PF00782">
    <property type="entry name" value="DSPc"/>
    <property type="match status" value="1"/>
</dbReference>
<sequence>MSMNEVTPGLWIGDLPSALDVEKLRGHGIQCILSAMRGRLMIKQTFIRYQIQLDDTEDEDILRHLLPSIEFIRAELEKGRGVLVHCHAGISRSATVMAAYLMYSKHLDTEAALQMIRSVRPNIEPNQGFLRQLEIFHQAQYKISHRDKLTRMYYMERTLDEVMNGDGSPPETNMFAKYPMTPSDSSPNTPGYPRRRIRCKMCRHELATKEHMLDHGQLGPATPAIDMPAEPRRSSGSGRSFSISQNVGSVTPYGESLGVTEPPAPEKTPVTSTYPSDQGQSVATAVEVSVPTTFISPSDLVAELSLNPKLAALRSPVGPAPGNGSVPPPSAPILANHKCSGYFVEPMKWMDPFLSTGVMAGKIVCPNTKCGAKLGNYDWAGVCCGCKEWVTPGFCINRSKVDEIIR</sequence>
<feature type="region of interest" description="Disordered" evidence="6">
    <location>
        <begin position="215"/>
        <end position="278"/>
    </location>
</feature>
<dbReference type="SMART" id="SM00404">
    <property type="entry name" value="PTPc_motif"/>
    <property type="match status" value="1"/>
</dbReference>
<reference evidence="9" key="1">
    <citation type="submission" date="2021-02" db="EMBL/GenBank/DDBJ databases">
        <authorList>
            <person name="Nieuwenhuis M."/>
            <person name="Van De Peppel L.J.J."/>
        </authorList>
    </citation>
    <scope>NUCLEOTIDE SEQUENCE</scope>
    <source>
        <strain evidence="9">D49</strain>
    </source>
</reference>
<protein>
    <recommendedName>
        <fullName evidence="2">protein-tyrosine-phosphatase</fullName>
        <ecNumber evidence="2">3.1.3.48</ecNumber>
    </recommendedName>
</protein>
<dbReference type="PROSITE" id="PS00383">
    <property type="entry name" value="TYR_PHOSPHATASE_1"/>
    <property type="match status" value="1"/>
</dbReference>
<dbReference type="SMART" id="SM00195">
    <property type="entry name" value="DSPc"/>
    <property type="match status" value="1"/>
</dbReference>
<dbReference type="CDD" id="cd14498">
    <property type="entry name" value="DSP"/>
    <property type="match status" value="1"/>
</dbReference>
<dbReference type="PROSITE" id="PS50056">
    <property type="entry name" value="TYR_PHOSPHATASE_2"/>
    <property type="match status" value="1"/>
</dbReference>
<dbReference type="Gene3D" id="3.90.190.10">
    <property type="entry name" value="Protein tyrosine phosphatase superfamily"/>
    <property type="match status" value="1"/>
</dbReference>
<feature type="compositionally biased region" description="Low complexity" evidence="6">
    <location>
        <begin position="234"/>
        <end position="244"/>
    </location>
</feature>
<gene>
    <name evidence="9" type="ORF">H0H81_002606</name>
</gene>
<dbReference type="InterPro" id="IPR029021">
    <property type="entry name" value="Prot-tyrosine_phosphatase-like"/>
</dbReference>
<dbReference type="InterPro" id="IPR020422">
    <property type="entry name" value="TYR_PHOSPHATASE_DUAL_dom"/>
</dbReference>
<dbReference type="InterPro" id="IPR003595">
    <property type="entry name" value="Tyr_Pase_cat"/>
</dbReference>
<feature type="domain" description="Tyrosine-protein phosphatase" evidence="7">
    <location>
        <begin position="2"/>
        <end position="142"/>
    </location>
</feature>